<keyword evidence="9" id="KW-0234">DNA repair</keyword>
<evidence type="ECO:0000256" key="6">
    <source>
        <dbReference type="ARBA" id="ARBA00022840"/>
    </source>
</evidence>
<dbReference type="RefSeq" id="WP_130557667.1">
    <property type="nucleotide sequence ID" value="NZ_AP028947.1"/>
</dbReference>
<evidence type="ECO:0000313" key="14">
    <source>
        <dbReference type="Proteomes" id="UP001329151"/>
    </source>
</evidence>
<evidence type="ECO:0000256" key="11">
    <source>
        <dbReference type="ARBA" id="ARBA00034003"/>
    </source>
</evidence>
<protein>
    <submittedName>
        <fullName evidence="13">ATP-dependent DNA ligase</fullName>
    </submittedName>
</protein>
<evidence type="ECO:0000256" key="9">
    <source>
        <dbReference type="ARBA" id="ARBA00023204"/>
    </source>
</evidence>
<dbReference type="CDD" id="cd07897">
    <property type="entry name" value="Adenylation_DNA_ligase_Bac1"/>
    <property type="match status" value="1"/>
</dbReference>
<evidence type="ECO:0000256" key="7">
    <source>
        <dbReference type="ARBA" id="ARBA00022842"/>
    </source>
</evidence>
<dbReference type="InterPro" id="IPR012310">
    <property type="entry name" value="DNA_ligase_ATP-dep_cent"/>
</dbReference>
<evidence type="ECO:0000313" key="13">
    <source>
        <dbReference type="EMBL" id="BET27231.1"/>
    </source>
</evidence>
<evidence type="ECO:0000256" key="10">
    <source>
        <dbReference type="ARBA" id="ARBA00023306"/>
    </source>
</evidence>
<keyword evidence="1 13" id="KW-0436">Ligase</keyword>
<keyword evidence="10" id="KW-0131">Cell cycle</keyword>
<dbReference type="PANTHER" id="PTHR45674">
    <property type="entry name" value="DNA LIGASE 1/3 FAMILY MEMBER"/>
    <property type="match status" value="1"/>
</dbReference>
<organism evidence="13 14">
    <name type="scientific">Limnobacter thiooxidans</name>
    <dbReference type="NCBI Taxonomy" id="131080"/>
    <lineage>
        <taxon>Bacteria</taxon>
        <taxon>Pseudomonadati</taxon>
        <taxon>Pseudomonadota</taxon>
        <taxon>Betaproteobacteria</taxon>
        <taxon>Burkholderiales</taxon>
        <taxon>Burkholderiaceae</taxon>
        <taxon>Limnobacter</taxon>
    </lineage>
</organism>
<dbReference type="NCBIfam" id="NF006701">
    <property type="entry name" value="PRK09247.1"/>
    <property type="match status" value="1"/>
</dbReference>
<keyword evidence="4" id="KW-0547">Nucleotide-binding</keyword>
<dbReference type="GO" id="GO:0006281">
    <property type="term" value="P:DNA repair"/>
    <property type="evidence" value="ECO:0007669"/>
    <property type="project" value="UniProtKB-KW"/>
</dbReference>
<dbReference type="GO" id="GO:0051301">
    <property type="term" value="P:cell division"/>
    <property type="evidence" value="ECO:0007669"/>
    <property type="project" value="UniProtKB-KW"/>
</dbReference>
<dbReference type="InterPro" id="IPR016059">
    <property type="entry name" value="DNA_ligase_ATP-dep_CS"/>
</dbReference>
<dbReference type="Gene3D" id="3.30.470.30">
    <property type="entry name" value="DNA ligase/mRNA capping enzyme"/>
    <property type="match status" value="1"/>
</dbReference>
<dbReference type="SUPFAM" id="SSF50249">
    <property type="entry name" value="Nucleic acid-binding proteins"/>
    <property type="match status" value="1"/>
</dbReference>
<dbReference type="Pfam" id="PF04675">
    <property type="entry name" value="DNA_ligase_A_N"/>
    <property type="match status" value="1"/>
</dbReference>
<evidence type="ECO:0000256" key="2">
    <source>
        <dbReference type="ARBA" id="ARBA00022618"/>
    </source>
</evidence>
<evidence type="ECO:0000256" key="4">
    <source>
        <dbReference type="ARBA" id="ARBA00022741"/>
    </source>
</evidence>
<dbReference type="InterPro" id="IPR036599">
    <property type="entry name" value="DNA_ligase_N_sf"/>
</dbReference>
<keyword evidence="8" id="KW-0233">DNA recombination</keyword>
<dbReference type="GO" id="GO:0003677">
    <property type="term" value="F:DNA binding"/>
    <property type="evidence" value="ECO:0007669"/>
    <property type="project" value="InterPro"/>
</dbReference>
<evidence type="ECO:0000256" key="5">
    <source>
        <dbReference type="ARBA" id="ARBA00022763"/>
    </source>
</evidence>
<gene>
    <name evidence="13" type="ORF">RGQ30_27320</name>
</gene>
<dbReference type="AlphaFoldDB" id="A0AA86JHI5"/>
<evidence type="ECO:0000259" key="12">
    <source>
        <dbReference type="PROSITE" id="PS50160"/>
    </source>
</evidence>
<dbReference type="Pfam" id="PF01068">
    <property type="entry name" value="DNA_ligase_A_M"/>
    <property type="match status" value="1"/>
</dbReference>
<dbReference type="SUPFAM" id="SSF117018">
    <property type="entry name" value="ATP-dependent DNA ligase DNA-binding domain"/>
    <property type="match status" value="1"/>
</dbReference>
<proteinExistence type="predicted"/>
<keyword evidence="7" id="KW-0460">Magnesium</keyword>
<reference evidence="13 14" key="1">
    <citation type="submission" date="2023-10" db="EMBL/GenBank/DDBJ databases">
        <title>Complete Genome Sequence of Limnobacter thiooxidans CS-K2T, Isolated from freshwater lake sediments in Bavaria, Germany.</title>
        <authorList>
            <person name="Naruki M."/>
            <person name="Watanabe A."/>
            <person name="Warashina T."/>
            <person name="Morita T."/>
            <person name="Arakawa K."/>
        </authorList>
    </citation>
    <scope>NUCLEOTIDE SEQUENCE [LARGE SCALE GENOMIC DNA]</scope>
    <source>
        <strain evidence="13 14">CS-K2</strain>
    </source>
</reference>
<dbReference type="CDD" id="cd07972">
    <property type="entry name" value="OBF_DNA_ligase_Arch_LigB"/>
    <property type="match status" value="1"/>
</dbReference>
<keyword evidence="14" id="KW-1185">Reference proteome</keyword>
<keyword evidence="6" id="KW-0067">ATP-binding</keyword>
<dbReference type="KEGG" id="lto:RGQ30_27320"/>
<dbReference type="InterPro" id="IPR026333">
    <property type="entry name" value="ATP_dep_DNA_lig_pp_1105_fam"/>
</dbReference>
<comment type="catalytic activity">
    <reaction evidence="11">
        <text>ATP + (deoxyribonucleotide)n-3'-hydroxyl + 5'-phospho-(deoxyribonucleotide)m = (deoxyribonucleotide)n+m + AMP + diphosphate.</text>
        <dbReference type="EC" id="6.5.1.1"/>
    </reaction>
</comment>
<dbReference type="NCBIfam" id="TIGR04120">
    <property type="entry name" value="DNA_lig_bact"/>
    <property type="match status" value="1"/>
</dbReference>
<dbReference type="GO" id="GO:0046872">
    <property type="term" value="F:metal ion binding"/>
    <property type="evidence" value="ECO:0007669"/>
    <property type="project" value="UniProtKB-KW"/>
</dbReference>
<feature type="domain" description="ATP-dependent DNA ligase family profile" evidence="12">
    <location>
        <begin position="316"/>
        <end position="455"/>
    </location>
</feature>
<dbReference type="PROSITE" id="PS50160">
    <property type="entry name" value="DNA_LIGASE_A3"/>
    <property type="match status" value="1"/>
</dbReference>
<dbReference type="PROSITE" id="PS00697">
    <property type="entry name" value="DNA_LIGASE_A1"/>
    <property type="match status" value="1"/>
</dbReference>
<dbReference type="InterPro" id="IPR012308">
    <property type="entry name" value="DNA_ligase_ATP-dep_N"/>
</dbReference>
<accession>A0AA86JHI5</accession>
<dbReference type="EMBL" id="AP028947">
    <property type="protein sequence ID" value="BET27231.1"/>
    <property type="molecule type" value="Genomic_DNA"/>
</dbReference>
<dbReference type="PANTHER" id="PTHR45674:SF13">
    <property type="entry name" value="DNA LIGASE-RELATED"/>
    <property type="match status" value="1"/>
</dbReference>
<dbReference type="SUPFAM" id="SSF56091">
    <property type="entry name" value="DNA ligase/mRNA capping enzyme, catalytic domain"/>
    <property type="match status" value="1"/>
</dbReference>
<dbReference type="InterPro" id="IPR012340">
    <property type="entry name" value="NA-bd_OB-fold"/>
</dbReference>
<dbReference type="GO" id="GO:0006310">
    <property type="term" value="P:DNA recombination"/>
    <property type="evidence" value="ECO:0007669"/>
    <property type="project" value="UniProtKB-KW"/>
</dbReference>
<keyword evidence="2" id="KW-0132">Cell division</keyword>
<dbReference type="InterPro" id="IPR050191">
    <property type="entry name" value="ATP-dep_DNA_ligase"/>
</dbReference>
<evidence type="ECO:0000256" key="1">
    <source>
        <dbReference type="ARBA" id="ARBA00022598"/>
    </source>
</evidence>
<dbReference type="GO" id="GO:0005524">
    <property type="term" value="F:ATP binding"/>
    <property type="evidence" value="ECO:0007669"/>
    <property type="project" value="UniProtKB-KW"/>
</dbReference>
<keyword evidence="3" id="KW-0479">Metal-binding</keyword>
<keyword evidence="5" id="KW-0227">DNA damage</keyword>
<dbReference type="Gene3D" id="2.40.50.140">
    <property type="entry name" value="Nucleic acid-binding proteins"/>
    <property type="match status" value="1"/>
</dbReference>
<evidence type="ECO:0000256" key="3">
    <source>
        <dbReference type="ARBA" id="ARBA00022723"/>
    </source>
</evidence>
<evidence type="ECO:0000256" key="8">
    <source>
        <dbReference type="ARBA" id="ARBA00023172"/>
    </source>
</evidence>
<dbReference type="GO" id="GO:0003910">
    <property type="term" value="F:DNA ligase (ATP) activity"/>
    <property type="evidence" value="ECO:0007669"/>
    <property type="project" value="UniProtKB-EC"/>
</dbReference>
<dbReference type="Gene3D" id="1.10.3260.10">
    <property type="entry name" value="DNA ligase, ATP-dependent, N-terminal domain"/>
    <property type="match status" value="1"/>
</dbReference>
<name>A0AA86JHI5_9BURK</name>
<dbReference type="Proteomes" id="UP001329151">
    <property type="component" value="Chromosome"/>
</dbReference>
<sequence length="582" mass="65124">MKQFAELFAQLDGSTSTLHKLQVLRAYFDKAPAEDAAWAVYFLSGGKPKRTVPTRTLREVALQVSGLPDWLFEESYQAVGDLAETIAHVLPAAPNAVNHSQGLAWWMQHRILPLRALPDDERIEAVKICWSELTAAERFLFVKLVGGGFRVGVSKLLVTRALAQLSGLDAKVVATRMMGFADASNQPGAEQFLALVEPETASADDMHTGRTGQPLPFFLAHPLQEEPEILGDVDDWLVEWKFDGIRGQVVKDNGQVWVWSRGEELVSEQFPELQEAFAHWPDGSILDGEILVWQGEAPAGFNALQGRLNRKVVSKKLMADAPVIFLAYDLLRLSGQNRVQSPQYERRQQLEAFHAAYSEQSQANGMPRFLLSELVNADSWSSLKVLREESRVRGVEGFMLKHRNSHYGVGRTKADGLWWKWKIDPMTADCVLVYAQRGHGRRASLYTDYTFAVWDTPPTNAAQAQEVAQAIAKGEKVEDTVARGLPRLVPFAKAYSGLTDEEFKEVDRVIRKHTVDKFGPVRTVVPVLVFELGFEAISRSTRHKSGVAVRFPRMLRIRHDKPLHEADHLAVLEALLPPENAV</sequence>